<evidence type="ECO:0000256" key="3">
    <source>
        <dbReference type="ARBA" id="ARBA00022723"/>
    </source>
</evidence>
<dbReference type="PANTHER" id="PTHR18952:SF265">
    <property type="entry name" value="CARBONIC ANHYDRASE"/>
    <property type="match status" value="1"/>
</dbReference>
<dbReference type="InterPro" id="IPR001148">
    <property type="entry name" value="CA_dom"/>
</dbReference>
<dbReference type="EMBL" id="CP095075">
    <property type="protein sequence ID" value="UOR13563.1"/>
    <property type="molecule type" value="Genomic_DNA"/>
</dbReference>
<reference evidence="10" key="1">
    <citation type="submission" date="2022-04" db="EMBL/GenBank/DDBJ databases">
        <title>Halobacillus sp. isolated from saltern.</title>
        <authorList>
            <person name="Won M."/>
            <person name="Lee C.-M."/>
            <person name="Woen H.-Y."/>
            <person name="Kwon S.-W."/>
        </authorList>
    </citation>
    <scope>NUCLEOTIDE SEQUENCE</scope>
    <source>
        <strain evidence="10">SSHM10-5</strain>
    </source>
</reference>
<dbReference type="PROSITE" id="PS51144">
    <property type="entry name" value="ALPHA_CA_2"/>
    <property type="match status" value="1"/>
</dbReference>
<feature type="chain" id="PRO_5045267582" description="carbonic anhydrase" evidence="8">
    <location>
        <begin position="27"/>
        <end position="282"/>
    </location>
</feature>
<dbReference type="SUPFAM" id="SSF51069">
    <property type="entry name" value="Carbonic anhydrase"/>
    <property type="match status" value="1"/>
</dbReference>
<keyword evidence="11" id="KW-1185">Reference proteome</keyword>
<dbReference type="Gene3D" id="3.10.200.10">
    <property type="entry name" value="Alpha carbonic anhydrase"/>
    <property type="match status" value="1"/>
</dbReference>
<keyword evidence="3" id="KW-0479">Metal-binding</keyword>
<feature type="domain" description="Alpha-carbonic anhydrase" evidence="9">
    <location>
        <begin position="54"/>
        <end position="282"/>
    </location>
</feature>
<dbReference type="PANTHER" id="PTHR18952">
    <property type="entry name" value="CARBONIC ANHYDRASE"/>
    <property type="match status" value="1"/>
</dbReference>
<keyword evidence="5" id="KW-0456">Lyase</keyword>
<accession>A0ABY4HGZ7</accession>
<dbReference type="PROSITE" id="PS51257">
    <property type="entry name" value="PROKAR_LIPOPROTEIN"/>
    <property type="match status" value="1"/>
</dbReference>
<keyword evidence="8" id="KW-0732">Signal</keyword>
<evidence type="ECO:0000313" key="10">
    <source>
        <dbReference type="EMBL" id="UOR13563.1"/>
    </source>
</evidence>
<sequence>MNKYYYYTIFLVLVLVISACSSQTRTDEETEPAETEEKAQSDQQTEQASEPKPVDWAYEGETGPKHWGDLSNNFAACEEGDKQSPVNIKFSEVEGGQNLPEVQFHYEQTTPSVINNGHSIQFNLPAEESHFITMDGTKYELNQFHFHTPSEHQFNGENLPMEMHLVHQNANDELAVITLMIKEGTENKELSSIWGELPTKKMEKDIKMKESIELMELIPESSSTFYYSGSLTTPPCSESVKWIVFEKPIEMSEEQIEEFKQIFPNNNRPIQSLNKREVIKNE</sequence>
<dbReference type="InterPro" id="IPR036398">
    <property type="entry name" value="CA_dom_sf"/>
</dbReference>
<evidence type="ECO:0000256" key="1">
    <source>
        <dbReference type="ARBA" id="ARBA00010718"/>
    </source>
</evidence>
<evidence type="ECO:0000256" key="8">
    <source>
        <dbReference type="SAM" id="SignalP"/>
    </source>
</evidence>
<evidence type="ECO:0000256" key="4">
    <source>
        <dbReference type="ARBA" id="ARBA00022833"/>
    </source>
</evidence>
<organism evidence="10 11">
    <name type="scientific">Halobacillus amylolyticus</name>
    <dbReference type="NCBI Taxonomy" id="2932259"/>
    <lineage>
        <taxon>Bacteria</taxon>
        <taxon>Bacillati</taxon>
        <taxon>Bacillota</taxon>
        <taxon>Bacilli</taxon>
        <taxon>Bacillales</taxon>
        <taxon>Bacillaceae</taxon>
        <taxon>Halobacillus</taxon>
    </lineage>
</organism>
<keyword evidence="4" id="KW-0862">Zinc</keyword>
<evidence type="ECO:0000256" key="6">
    <source>
        <dbReference type="ARBA" id="ARBA00048348"/>
    </source>
</evidence>
<gene>
    <name evidence="10" type="ORF">MUO15_08970</name>
</gene>
<protein>
    <recommendedName>
        <fullName evidence="2">carbonic anhydrase</fullName>
        <ecNumber evidence="2">4.2.1.1</ecNumber>
    </recommendedName>
</protein>
<proteinExistence type="inferred from homology"/>
<comment type="catalytic activity">
    <reaction evidence="6">
        <text>hydrogencarbonate + H(+) = CO2 + H2O</text>
        <dbReference type="Rhea" id="RHEA:10748"/>
        <dbReference type="ChEBI" id="CHEBI:15377"/>
        <dbReference type="ChEBI" id="CHEBI:15378"/>
        <dbReference type="ChEBI" id="CHEBI:16526"/>
        <dbReference type="ChEBI" id="CHEBI:17544"/>
        <dbReference type="EC" id="4.2.1.1"/>
    </reaction>
</comment>
<dbReference type="Proteomes" id="UP000830326">
    <property type="component" value="Chromosome"/>
</dbReference>
<evidence type="ECO:0000313" key="11">
    <source>
        <dbReference type="Proteomes" id="UP000830326"/>
    </source>
</evidence>
<evidence type="ECO:0000256" key="2">
    <source>
        <dbReference type="ARBA" id="ARBA00012925"/>
    </source>
</evidence>
<dbReference type="SMART" id="SM01057">
    <property type="entry name" value="Carb_anhydrase"/>
    <property type="match status" value="1"/>
</dbReference>
<dbReference type="RefSeq" id="WP_245035204.1">
    <property type="nucleotide sequence ID" value="NZ_CP095075.1"/>
</dbReference>
<evidence type="ECO:0000256" key="7">
    <source>
        <dbReference type="SAM" id="MobiDB-lite"/>
    </source>
</evidence>
<comment type="similarity">
    <text evidence="1">Belongs to the alpha-carbonic anhydrase family.</text>
</comment>
<evidence type="ECO:0000256" key="5">
    <source>
        <dbReference type="ARBA" id="ARBA00023239"/>
    </source>
</evidence>
<name>A0ABY4HGZ7_9BACI</name>
<dbReference type="CDD" id="cd03124">
    <property type="entry name" value="alpha_CA_prokaryotic_like"/>
    <property type="match status" value="1"/>
</dbReference>
<dbReference type="EC" id="4.2.1.1" evidence="2"/>
<evidence type="ECO:0000259" key="9">
    <source>
        <dbReference type="PROSITE" id="PS51144"/>
    </source>
</evidence>
<dbReference type="InterPro" id="IPR041891">
    <property type="entry name" value="Alpha_CA_prokaryot-like"/>
</dbReference>
<feature type="region of interest" description="Disordered" evidence="7">
    <location>
        <begin position="24"/>
        <end position="62"/>
    </location>
</feature>
<feature type="signal peptide" evidence="8">
    <location>
        <begin position="1"/>
        <end position="26"/>
    </location>
</feature>
<dbReference type="Pfam" id="PF00194">
    <property type="entry name" value="Carb_anhydrase"/>
    <property type="match status" value="1"/>
</dbReference>
<dbReference type="InterPro" id="IPR023561">
    <property type="entry name" value="Carbonic_anhydrase_a-class"/>
</dbReference>